<keyword evidence="5 10" id="KW-0067">ATP-binding</keyword>
<comment type="similarity">
    <text evidence="1">Belongs to the helicase family. UvrD subfamily.</text>
</comment>
<proteinExistence type="inferred from homology"/>
<name>A0ABR9DT77_9MICO</name>
<protein>
    <recommendedName>
        <fullName evidence="8">DNA 3'-5' helicase</fullName>
        <ecNumber evidence="8">5.6.2.4</ecNumber>
    </recommendedName>
</protein>
<evidence type="ECO:0000313" key="12">
    <source>
        <dbReference type="EMBL" id="MBD9700276.1"/>
    </source>
</evidence>
<dbReference type="Gene3D" id="1.10.10.160">
    <property type="match status" value="1"/>
</dbReference>
<comment type="caution">
    <text evidence="12">The sequence shown here is derived from an EMBL/GenBank/DDBJ whole genome shotgun (WGS) entry which is preliminary data.</text>
</comment>
<dbReference type="RefSeq" id="WP_192281559.1">
    <property type="nucleotide sequence ID" value="NZ_JACZDF010000007.1"/>
</dbReference>
<dbReference type="Pfam" id="PF13361">
    <property type="entry name" value="UvrD_C"/>
    <property type="match status" value="1"/>
</dbReference>
<evidence type="ECO:0000256" key="5">
    <source>
        <dbReference type="ARBA" id="ARBA00022840"/>
    </source>
</evidence>
<evidence type="ECO:0000256" key="6">
    <source>
        <dbReference type="ARBA" id="ARBA00023235"/>
    </source>
</evidence>
<organism evidence="12 13">
    <name type="scientific">Flavimobilis rhizosphaerae</name>
    <dbReference type="NCBI Taxonomy" id="2775421"/>
    <lineage>
        <taxon>Bacteria</taxon>
        <taxon>Bacillati</taxon>
        <taxon>Actinomycetota</taxon>
        <taxon>Actinomycetes</taxon>
        <taxon>Micrococcales</taxon>
        <taxon>Jonesiaceae</taxon>
        <taxon>Flavimobilis</taxon>
    </lineage>
</organism>
<gene>
    <name evidence="12" type="ORF">IGS67_12385</name>
</gene>
<evidence type="ECO:0000313" key="13">
    <source>
        <dbReference type="Proteomes" id="UP000642107"/>
    </source>
</evidence>
<keyword evidence="2 10" id="KW-0547">Nucleotide-binding</keyword>
<dbReference type="InterPro" id="IPR013986">
    <property type="entry name" value="DExx_box_DNA_helicase_dom_sf"/>
</dbReference>
<dbReference type="EC" id="5.6.2.4" evidence="8"/>
<evidence type="ECO:0000256" key="3">
    <source>
        <dbReference type="ARBA" id="ARBA00022801"/>
    </source>
</evidence>
<dbReference type="InterPro" id="IPR000212">
    <property type="entry name" value="DNA_helicase_UvrD/REP"/>
</dbReference>
<dbReference type="PROSITE" id="PS51198">
    <property type="entry name" value="UVRD_HELICASE_ATP_BIND"/>
    <property type="match status" value="1"/>
</dbReference>
<evidence type="ECO:0000256" key="4">
    <source>
        <dbReference type="ARBA" id="ARBA00022806"/>
    </source>
</evidence>
<dbReference type="InterPro" id="IPR014017">
    <property type="entry name" value="DNA_helicase_UvrD-like_C"/>
</dbReference>
<dbReference type="PANTHER" id="PTHR11070:SF45">
    <property type="entry name" value="DNA 3'-5' HELICASE"/>
    <property type="match status" value="1"/>
</dbReference>
<dbReference type="Proteomes" id="UP000642107">
    <property type="component" value="Unassembled WGS sequence"/>
</dbReference>
<keyword evidence="3 10" id="KW-0378">Hydrolase</keyword>
<dbReference type="InterPro" id="IPR027417">
    <property type="entry name" value="P-loop_NTPase"/>
</dbReference>
<accession>A0ABR9DT77</accession>
<dbReference type="InterPro" id="IPR014016">
    <property type="entry name" value="UvrD-like_ATP-bd"/>
</dbReference>
<comment type="catalytic activity">
    <reaction evidence="7">
        <text>Couples ATP hydrolysis with the unwinding of duplex DNA by translocating in the 3'-5' direction.</text>
        <dbReference type="EC" id="5.6.2.4"/>
    </reaction>
</comment>
<keyword evidence="13" id="KW-1185">Reference proteome</keyword>
<evidence type="ECO:0000256" key="2">
    <source>
        <dbReference type="ARBA" id="ARBA00022741"/>
    </source>
</evidence>
<evidence type="ECO:0000256" key="8">
    <source>
        <dbReference type="ARBA" id="ARBA00034808"/>
    </source>
</evidence>
<comment type="catalytic activity">
    <reaction evidence="9">
        <text>ATP + H2O = ADP + phosphate + H(+)</text>
        <dbReference type="Rhea" id="RHEA:13065"/>
        <dbReference type="ChEBI" id="CHEBI:15377"/>
        <dbReference type="ChEBI" id="CHEBI:15378"/>
        <dbReference type="ChEBI" id="CHEBI:30616"/>
        <dbReference type="ChEBI" id="CHEBI:43474"/>
        <dbReference type="ChEBI" id="CHEBI:456216"/>
        <dbReference type="EC" id="5.6.2.4"/>
    </reaction>
</comment>
<dbReference type="EMBL" id="JACZDF010000007">
    <property type="protein sequence ID" value="MBD9700276.1"/>
    <property type="molecule type" value="Genomic_DNA"/>
</dbReference>
<feature type="binding site" evidence="10">
    <location>
        <begin position="269"/>
        <end position="276"/>
    </location>
    <ligand>
        <name>ATP</name>
        <dbReference type="ChEBI" id="CHEBI:30616"/>
    </ligand>
</feature>
<keyword evidence="6" id="KW-0413">Isomerase</keyword>
<sequence>MPTIIMTKWPTEIDGSVRSKAMSFLQKLSGDDTLPGLHVEPIALAVDPRVRTGRVDQFWRAVMFRLDHGGEAHYVIHGVWPHDDAIEVAKKVRLTVNPINGLPTIESVAIPQAPPALETQTVAVPEVVTPLLETLGVSRDDLVSRLGVPAEVADQVLAARTEDEVLTVAQRHDGWLGLMLVDLATGDSVDDVAAKLQIEKSPEIGDDDADVLRSLQHPAARMQFAFIEDQDDLRRVIESGDFGRWRVFLHPEQRRYVEARYKGPARVTGGAGTGKTVVVVHRARALHRSAPQARIVMTTFTTNLADSMRESLEQLDPRATRAAGLGKPGVHVAGVDALAAAVLRAAGAEINQAIDAVLGEPRTDPNQRVPNQRWHAVLGATTTTLPESLANETFLKAEYETVVVPHRVRTEEDYLRVRRAGRGSALDRRRRKEVWRLIEAYRAHNRVDGSLDYAEAAAIAAAWLEGAGGAARPQADHVLVDEGQDLGPAHWQMLRALVAPGPDDLFIAEDSHQRIYGPRLVLSRFGINVVGRARRLTLNYRTTAQNLRYAMGLLSGATYVDLDDEPEATGYRSARTGPKPDIRKVTGTGGELQTIADVLQGWLAEDGVAPETIAVLVHDRFARERVVSGLAERGVTVRGVDREKPGPGRPLVMTMHRAKGLEFAKVVLAGVGTKSPAEKGRLAALDDAEREDAELRARSLTYVAATRARDELIVVERE</sequence>
<reference evidence="12 13" key="1">
    <citation type="submission" date="2020-09" db="EMBL/GenBank/DDBJ databases">
        <title>Flavimobilis rhizosphaerae sp. nov., isolated from rhizosphere soil of Spartina alterniflora.</title>
        <authorList>
            <person name="Hanqin C."/>
        </authorList>
    </citation>
    <scope>NUCLEOTIDE SEQUENCE [LARGE SCALE GENOMIC DNA]</scope>
    <source>
        <strain evidence="12 13">GY 10621</strain>
    </source>
</reference>
<evidence type="ECO:0000256" key="10">
    <source>
        <dbReference type="PROSITE-ProRule" id="PRU00560"/>
    </source>
</evidence>
<evidence type="ECO:0000256" key="1">
    <source>
        <dbReference type="ARBA" id="ARBA00009922"/>
    </source>
</evidence>
<feature type="domain" description="UvrD-like helicase ATP-binding" evidence="11">
    <location>
        <begin position="248"/>
        <end position="550"/>
    </location>
</feature>
<dbReference type="SUPFAM" id="SSF52540">
    <property type="entry name" value="P-loop containing nucleoside triphosphate hydrolases"/>
    <property type="match status" value="1"/>
</dbReference>
<evidence type="ECO:0000256" key="9">
    <source>
        <dbReference type="ARBA" id="ARBA00048988"/>
    </source>
</evidence>
<dbReference type="Gene3D" id="3.40.50.300">
    <property type="entry name" value="P-loop containing nucleotide triphosphate hydrolases"/>
    <property type="match status" value="2"/>
</dbReference>
<dbReference type="Pfam" id="PF00580">
    <property type="entry name" value="UvrD-helicase"/>
    <property type="match status" value="1"/>
</dbReference>
<keyword evidence="4 10" id="KW-0347">Helicase</keyword>
<dbReference type="PANTHER" id="PTHR11070">
    <property type="entry name" value="UVRD / RECB / PCRA DNA HELICASE FAMILY MEMBER"/>
    <property type="match status" value="1"/>
</dbReference>
<evidence type="ECO:0000256" key="7">
    <source>
        <dbReference type="ARBA" id="ARBA00034617"/>
    </source>
</evidence>
<evidence type="ECO:0000259" key="11">
    <source>
        <dbReference type="PROSITE" id="PS51198"/>
    </source>
</evidence>
<dbReference type="GO" id="GO:0004386">
    <property type="term" value="F:helicase activity"/>
    <property type="evidence" value="ECO:0007669"/>
    <property type="project" value="UniProtKB-KW"/>
</dbReference>